<sequence length="408" mass="44980">MKEKTVIKAIEKLEPDLIDLQNILTGIPALAPESGGEGELEKARALENWLVEKGLKNIEFFNSPDPRVKSGVRPNMVVTINGKNTDRNLWIISHLDVVPPGDSSLWDSDPWKAEVKHGKIYGRGTEDNQQGLVSSVGTVLGFFTAGIEPAINIRLVFAADEEVGSAHGIQYLLENTALFKNKDDLIIIPDGGDPEGRTIEVAEKNLLWLKITVKGKQSHGSRPDLGCNSRLAGSYLALKLHDLEKIFDKTDSLFEPPYSTFEPTKIEANVPNVNTIPGEETFYMDMRILPEYSLEMVRKEVENIKAETEERYKVKIIITEEQAVESPATPKDSPVIGILSGAVKTVKNVEAYPVGIGGGTVGSYLRKKGFSPVVWSTLDDMAHQPNEYCLVENMMNDSKILALVALRG</sequence>
<dbReference type="PANTHER" id="PTHR43808:SF32">
    <property type="entry name" value="ARGE_DAPE-RELATED DEACYLASE"/>
    <property type="match status" value="1"/>
</dbReference>
<comment type="similarity">
    <text evidence="3">Belongs to the peptidase M20A family.</text>
</comment>
<evidence type="ECO:0000313" key="9">
    <source>
        <dbReference type="EMBL" id="MBO8456676.1"/>
    </source>
</evidence>
<proteinExistence type="inferred from homology"/>
<evidence type="ECO:0000256" key="7">
    <source>
        <dbReference type="ARBA" id="ARBA00023285"/>
    </source>
</evidence>
<feature type="domain" description="Peptidase M20 dimerisation" evidence="8">
    <location>
        <begin position="201"/>
        <end position="309"/>
    </location>
</feature>
<name>A0A9D9N172_9SPIR</name>
<evidence type="ECO:0000256" key="1">
    <source>
        <dbReference type="ARBA" id="ARBA00001941"/>
    </source>
</evidence>
<dbReference type="InterPro" id="IPR011650">
    <property type="entry name" value="Peptidase_M20_dimer"/>
</dbReference>
<gene>
    <name evidence="9" type="ORF">IAA81_00420</name>
</gene>
<keyword evidence="5" id="KW-0378">Hydrolase</keyword>
<dbReference type="SUPFAM" id="SSF53187">
    <property type="entry name" value="Zn-dependent exopeptidases"/>
    <property type="match status" value="1"/>
</dbReference>
<dbReference type="InterPro" id="IPR010182">
    <property type="entry name" value="ArgE/DapE"/>
</dbReference>
<comment type="caution">
    <text evidence="9">The sequence shown here is derived from an EMBL/GenBank/DDBJ whole genome shotgun (WGS) entry which is preliminary data.</text>
</comment>
<evidence type="ECO:0000256" key="6">
    <source>
        <dbReference type="ARBA" id="ARBA00022833"/>
    </source>
</evidence>
<evidence type="ECO:0000256" key="3">
    <source>
        <dbReference type="ARBA" id="ARBA00006247"/>
    </source>
</evidence>
<organism evidence="9 10">
    <name type="scientific">Candidatus Gallitreponema excrementavium</name>
    <dbReference type="NCBI Taxonomy" id="2840840"/>
    <lineage>
        <taxon>Bacteria</taxon>
        <taxon>Pseudomonadati</taxon>
        <taxon>Spirochaetota</taxon>
        <taxon>Spirochaetia</taxon>
        <taxon>Spirochaetales</taxon>
        <taxon>Candidatus Gallitreponema</taxon>
    </lineage>
</organism>
<reference evidence="9" key="1">
    <citation type="submission" date="2020-10" db="EMBL/GenBank/DDBJ databases">
        <authorList>
            <person name="Gilroy R."/>
        </authorList>
    </citation>
    <scope>NUCLEOTIDE SEQUENCE</scope>
    <source>
        <strain evidence="9">10532</strain>
    </source>
</reference>
<evidence type="ECO:0000256" key="4">
    <source>
        <dbReference type="ARBA" id="ARBA00022723"/>
    </source>
</evidence>
<dbReference type="PANTHER" id="PTHR43808">
    <property type="entry name" value="ACETYLORNITHINE DEACETYLASE"/>
    <property type="match status" value="1"/>
</dbReference>
<dbReference type="Pfam" id="PF01546">
    <property type="entry name" value="Peptidase_M20"/>
    <property type="match status" value="1"/>
</dbReference>
<dbReference type="EMBL" id="JADIMM010000010">
    <property type="protein sequence ID" value="MBO8456676.1"/>
    <property type="molecule type" value="Genomic_DNA"/>
</dbReference>
<comment type="cofactor">
    <cofactor evidence="2">
        <name>Zn(2+)</name>
        <dbReference type="ChEBI" id="CHEBI:29105"/>
    </cofactor>
</comment>
<dbReference type="NCBIfam" id="TIGR01910">
    <property type="entry name" value="DapE-ArgE"/>
    <property type="match status" value="1"/>
</dbReference>
<dbReference type="Pfam" id="PF07687">
    <property type="entry name" value="M20_dimer"/>
    <property type="match status" value="1"/>
</dbReference>
<reference evidence="9" key="2">
    <citation type="journal article" date="2021" name="PeerJ">
        <title>Extensive microbial diversity within the chicken gut microbiome revealed by metagenomics and culture.</title>
        <authorList>
            <person name="Gilroy R."/>
            <person name="Ravi A."/>
            <person name="Getino M."/>
            <person name="Pursley I."/>
            <person name="Horton D.L."/>
            <person name="Alikhan N.F."/>
            <person name="Baker D."/>
            <person name="Gharbi K."/>
            <person name="Hall N."/>
            <person name="Watson M."/>
            <person name="Adriaenssens E.M."/>
            <person name="Foster-Nyarko E."/>
            <person name="Jarju S."/>
            <person name="Secka A."/>
            <person name="Antonio M."/>
            <person name="Oren A."/>
            <person name="Chaudhuri R.R."/>
            <person name="La Ragione R."/>
            <person name="Hildebrand F."/>
            <person name="Pallen M.J."/>
        </authorList>
    </citation>
    <scope>NUCLEOTIDE SEQUENCE</scope>
    <source>
        <strain evidence="9">10532</strain>
    </source>
</reference>
<keyword evidence="6" id="KW-0862">Zinc</keyword>
<evidence type="ECO:0000256" key="2">
    <source>
        <dbReference type="ARBA" id="ARBA00001947"/>
    </source>
</evidence>
<dbReference type="Proteomes" id="UP000823638">
    <property type="component" value="Unassembled WGS sequence"/>
</dbReference>
<evidence type="ECO:0000313" key="10">
    <source>
        <dbReference type="Proteomes" id="UP000823638"/>
    </source>
</evidence>
<dbReference type="InterPro" id="IPR002933">
    <property type="entry name" value="Peptidase_M20"/>
</dbReference>
<dbReference type="GO" id="GO:0016787">
    <property type="term" value="F:hydrolase activity"/>
    <property type="evidence" value="ECO:0007669"/>
    <property type="project" value="UniProtKB-KW"/>
</dbReference>
<dbReference type="InterPro" id="IPR050072">
    <property type="entry name" value="Peptidase_M20A"/>
</dbReference>
<protein>
    <submittedName>
        <fullName evidence="9">M20 family metallo-hydrolase</fullName>
    </submittedName>
</protein>
<keyword evidence="4" id="KW-0479">Metal-binding</keyword>
<accession>A0A9D9N172</accession>
<dbReference type="SUPFAM" id="SSF55031">
    <property type="entry name" value="Bacterial exopeptidase dimerisation domain"/>
    <property type="match status" value="1"/>
</dbReference>
<dbReference type="AlphaFoldDB" id="A0A9D9N172"/>
<dbReference type="Gene3D" id="3.30.70.360">
    <property type="match status" value="1"/>
</dbReference>
<dbReference type="GO" id="GO:0046872">
    <property type="term" value="F:metal ion binding"/>
    <property type="evidence" value="ECO:0007669"/>
    <property type="project" value="UniProtKB-KW"/>
</dbReference>
<dbReference type="NCBIfam" id="NF010589">
    <property type="entry name" value="PRK13983.1"/>
    <property type="match status" value="1"/>
</dbReference>
<dbReference type="InterPro" id="IPR036264">
    <property type="entry name" value="Bact_exopeptidase_dim_dom"/>
</dbReference>
<keyword evidence="7" id="KW-0170">Cobalt</keyword>
<comment type="cofactor">
    <cofactor evidence="1">
        <name>Co(2+)</name>
        <dbReference type="ChEBI" id="CHEBI:48828"/>
    </cofactor>
</comment>
<evidence type="ECO:0000259" key="8">
    <source>
        <dbReference type="Pfam" id="PF07687"/>
    </source>
</evidence>
<evidence type="ECO:0000256" key="5">
    <source>
        <dbReference type="ARBA" id="ARBA00022801"/>
    </source>
</evidence>
<dbReference type="Gene3D" id="3.40.630.10">
    <property type="entry name" value="Zn peptidases"/>
    <property type="match status" value="1"/>
</dbReference>